<dbReference type="InterPro" id="IPR052788">
    <property type="entry name" value="RING-type_E3_ligase_ATL"/>
</dbReference>
<keyword evidence="3" id="KW-0862">Zinc</keyword>
<dbReference type="GO" id="GO:0008270">
    <property type="term" value="F:zinc ion binding"/>
    <property type="evidence" value="ECO:0007669"/>
    <property type="project" value="UniProtKB-KW"/>
</dbReference>
<dbReference type="EMBL" id="VSWC01000028">
    <property type="protein sequence ID" value="KAA1108231.1"/>
    <property type="molecule type" value="Genomic_DNA"/>
</dbReference>
<evidence type="ECO:0000313" key="9">
    <source>
        <dbReference type="Proteomes" id="UP000324748"/>
    </source>
</evidence>
<dbReference type="Proteomes" id="UP000325313">
    <property type="component" value="Unassembled WGS sequence"/>
</dbReference>
<evidence type="ECO:0000256" key="3">
    <source>
        <dbReference type="ARBA" id="ARBA00022833"/>
    </source>
</evidence>
<evidence type="ECO:0000256" key="2">
    <source>
        <dbReference type="ARBA" id="ARBA00022771"/>
    </source>
</evidence>
<dbReference type="Gene3D" id="3.30.40.10">
    <property type="entry name" value="Zinc/RING finger domain, C3HC4 (zinc finger)"/>
    <property type="match status" value="1"/>
</dbReference>
<dbReference type="PROSITE" id="PS50089">
    <property type="entry name" value="ZF_RING_2"/>
    <property type="match status" value="1"/>
</dbReference>
<evidence type="ECO:0000259" key="6">
    <source>
        <dbReference type="PROSITE" id="PS50089"/>
    </source>
</evidence>
<evidence type="ECO:0000313" key="8">
    <source>
        <dbReference type="EMBL" id="KAA1130072.1"/>
    </source>
</evidence>
<dbReference type="EMBL" id="VDEP01000113">
    <property type="protein sequence ID" value="KAA1130072.1"/>
    <property type="molecule type" value="Genomic_DNA"/>
</dbReference>
<feature type="chain" id="PRO_5033474776" description="RING-type domain-containing protein" evidence="5">
    <location>
        <begin position="28"/>
        <end position="163"/>
    </location>
</feature>
<dbReference type="Proteomes" id="UP000324748">
    <property type="component" value="Unassembled WGS sequence"/>
</dbReference>
<dbReference type="PANTHER" id="PTHR45798:SF97">
    <property type="entry name" value="ALCOHOL-SENSITIVE RING FINGER PROTEIN 1"/>
    <property type="match status" value="1"/>
</dbReference>
<keyword evidence="2 4" id="KW-0863">Zinc-finger</keyword>
<dbReference type="FunFam" id="3.30.40.10:FF:001781">
    <property type="entry name" value="Uncharacterized protein"/>
    <property type="match status" value="1"/>
</dbReference>
<evidence type="ECO:0000313" key="10">
    <source>
        <dbReference type="Proteomes" id="UP000325313"/>
    </source>
</evidence>
<name>A0A5B0RXC4_PUCGR</name>
<evidence type="ECO:0000256" key="4">
    <source>
        <dbReference type="PROSITE-ProRule" id="PRU00175"/>
    </source>
</evidence>
<organism evidence="8 10">
    <name type="scientific">Puccinia graminis f. sp. tritici</name>
    <dbReference type="NCBI Taxonomy" id="56615"/>
    <lineage>
        <taxon>Eukaryota</taxon>
        <taxon>Fungi</taxon>
        <taxon>Dikarya</taxon>
        <taxon>Basidiomycota</taxon>
        <taxon>Pucciniomycotina</taxon>
        <taxon>Pucciniomycetes</taxon>
        <taxon>Pucciniales</taxon>
        <taxon>Pucciniaceae</taxon>
        <taxon>Puccinia</taxon>
    </lineage>
</organism>
<evidence type="ECO:0000256" key="1">
    <source>
        <dbReference type="ARBA" id="ARBA00022723"/>
    </source>
</evidence>
<dbReference type="InterPro" id="IPR001841">
    <property type="entry name" value="Znf_RING"/>
</dbReference>
<dbReference type="Pfam" id="PF13639">
    <property type="entry name" value="zf-RING_2"/>
    <property type="match status" value="1"/>
</dbReference>
<dbReference type="PANTHER" id="PTHR45798">
    <property type="entry name" value="RING-H2 FINGER PROTEIN ATL61-RELATED-RELATED"/>
    <property type="match status" value="1"/>
</dbReference>
<comment type="caution">
    <text evidence="8">The sequence shown here is derived from an EMBL/GenBank/DDBJ whole genome shotgun (WGS) entry which is preliminary data.</text>
</comment>
<keyword evidence="9" id="KW-1185">Reference proteome</keyword>
<evidence type="ECO:0000256" key="5">
    <source>
        <dbReference type="SAM" id="SignalP"/>
    </source>
</evidence>
<protein>
    <recommendedName>
        <fullName evidence="6">RING-type domain-containing protein</fullName>
    </recommendedName>
</protein>
<dbReference type="SMART" id="SM00184">
    <property type="entry name" value="RING"/>
    <property type="match status" value="1"/>
</dbReference>
<dbReference type="SUPFAM" id="SSF57850">
    <property type="entry name" value="RING/U-box"/>
    <property type="match status" value="1"/>
</dbReference>
<reference evidence="9 10" key="1">
    <citation type="submission" date="2019-05" db="EMBL/GenBank/DDBJ databases">
        <title>Emergence of the Ug99 lineage of the wheat stem rust pathogen through somatic hybridization.</title>
        <authorList>
            <person name="Li F."/>
            <person name="Upadhyaya N.M."/>
            <person name="Sperschneider J."/>
            <person name="Matny O."/>
            <person name="Nguyen-Phuc H."/>
            <person name="Mago R."/>
            <person name="Raley C."/>
            <person name="Miller M.E."/>
            <person name="Silverstein K.A.T."/>
            <person name="Henningsen E."/>
            <person name="Hirsch C.D."/>
            <person name="Visser B."/>
            <person name="Pretorius Z.A."/>
            <person name="Steffenson B.J."/>
            <person name="Schwessinger B."/>
            <person name="Dodds P.N."/>
            <person name="Figueroa M."/>
        </authorList>
    </citation>
    <scope>NUCLEOTIDE SEQUENCE [LARGE SCALE GENOMIC DNA]</scope>
    <source>
        <strain evidence="7">21-0</strain>
        <strain evidence="8 10">Ug99</strain>
    </source>
</reference>
<feature type="signal peptide" evidence="5">
    <location>
        <begin position="1"/>
        <end position="27"/>
    </location>
</feature>
<keyword evidence="5" id="KW-0732">Signal</keyword>
<dbReference type="OrthoDB" id="8062037at2759"/>
<dbReference type="InterPro" id="IPR013083">
    <property type="entry name" value="Znf_RING/FYVE/PHD"/>
</dbReference>
<evidence type="ECO:0000313" key="7">
    <source>
        <dbReference type="EMBL" id="KAA1108231.1"/>
    </source>
</evidence>
<accession>A0A5B0RXC4</accession>
<gene>
    <name evidence="7" type="ORF">PGT21_050225</name>
    <name evidence="8" type="ORF">PGTUg99_006620</name>
</gene>
<sequence>MKLLSFTSKSLSIALVILLFIKVSQEAAFPHGSSSGVENVPESEGKAIEVTDNPRVSSSETTCPICLDDLHNNKEKGQIGALEQCGHSFHCACADRWLQTKGTCPLCRSEYGHSEFKYKEDPTIYHVNSQEIPSFVSTNTNTVHSSMNDFAQMLTSRLLQQLN</sequence>
<dbReference type="AlphaFoldDB" id="A0A5B0RXC4"/>
<keyword evidence="1" id="KW-0479">Metal-binding</keyword>
<feature type="domain" description="RING-type" evidence="6">
    <location>
        <begin position="63"/>
        <end position="108"/>
    </location>
</feature>
<proteinExistence type="predicted"/>